<organism evidence="1 2">
    <name type="scientific">Sorangium cellulosum So0157-2</name>
    <dbReference type="NCBI Taxonomy" id="1254432"/>
    <lineage>
        <taxon>Bacteria</taxon>
        <taxon>Pseudomonadati</taxon>
        <taxon>Myxococcota</taxon>
        <taxon>Polyangia</taxon>
        <taxon>Polyangiales</taxon>
        <taxon>Polyangiaceae</taxon>
        <taxon>Sorangium</taxon>
    </lineage>
</organism>
<reference evidence="1 2" key="1">
    <citation type="journal article" date="2013" name="Sci. Rep.">
        <title>Extraordinary expansion of a Sorangium cellulosum genome from an alkaline milieu.</title>
        <authorList>
            <person name="Han K."/>
            <person name="Li Z.F."/>
            <person name="Peng R."/>
            <person name="Zhu L.P."/>
            <person name="Zhou T."/>
            <person name="Wang L.G."/>
            <person name="Li S.G."/>
            <person name="Zhang X.B."/>
            <person name="Hu W."/>
            <person name="Wu Z.H."/>
            <person name="Qin N."/>
            <person name="Li Y.Z."/>
        </authorList>
    </citation>
    <scope>NUCLEOTIDE SEQUENCE [LARGE SCALE GENOMIC DNA]</scope>
    <source>
        <strain evidence="1 2">So0157-2</strain>
    </source>
</reference>
<dbReference type="OrthoDB" id="9895180at2"/>
<evidence type="ECO:0000313" key="2">
    <source>
        <dbReference type="Proteomes" id="UP000014803"/>
    </source>
</evidence>
<dbReference type="EMBL" id="CP003969">
    <property type="protein sequence ID" value="AGP39155.1"/>
    <property type="molecule type" value="Genomic_DNA"/>
</dbReference>
<dbReference type="eggNOG" id="COG3266">
    <property type="taxonomic scope" value="Bacteria"/>
</dbReference>
<gene>
    <name evidence="1" type="ORF">SCE1572_34545</name>
</gene>
<sequence>MSDLGTMQRMSGAIEPWAGVVVGPARIEAGASFWPGRRAESAARPGTGGTIDLVAGSLTACALLPPLERAVRPDVEVDVPCAGVELGRMHAEGYGVSDPGEGSGVWVALRSGAAASWVVAPWMRLRLRLEAVVPLERPRFVLEGVGEVHEPSVAARAALGLELAL</sequence>
<proteinExistence type="predicted"/>
<dbReference type="RefSeq" id="WP_020738801.1">
    <property type="nucleotide sequence ID" value="NC_021658.1"/>
</dbReference>
<dbReference type="HOGENOM" id="CLU_1609723_0_0_7"/>
<dbReference type="PATRIC" id="fig|1254432.3.peg.7826"/>
<protein>
    <submittedName>
        <fullName evidence="1">Uncharacterized protein</fullName>
    </submittedName>
</protein>
<accession>S4Y4L6</accession>
<dbReference type="KEGG" id="scu:SCE1572_34545"/>
<dbReference type="STRING" id="1254432.SCE1572_34545"/>
<name>S4Y4L6_SORCE</name>
<evidence type="ECO:0000313" key="1">
    <source>
        <dbReference type="EMBL" id="AGP39155.1"/>
    </source>
</evidence>
<dbReference type="Proteomes" id="UP000014803">
    <property type="component" value="Chromosome"/>
</dbReference>
<dbReference type="AlphaFoldDB" id="S4Y4L6"/>